<evidence type="ECO:0000313" key="2">
    <source>
        <dbReference type="EMBL" id="KJY97196.1"/>
    </source>
</evidence>
<dbReference type="EMBL" id="JXXZ01000013">
    <property type="protein sequence ID" value="KJY97196.1"/>
    <property type="molecule type" value="Genomic_DNA"/>
</dbReference>
<dbReference type="eggNOG" id="COG5616">
    <property type="taxonomic scope" value="Bacteria"/>
</dbReference>
<dbReference type="GeneID" id="58229879"/>
<evidence type="ECO:0000313" key="5">
    <source>
        <dbReference type="Proteomes" id="UP000305874"/>
    </source>
</evidence>
<reference evidence="3" key="4">
    <citation type="submission" date="2019-09" db="EMBL/GenBank/DDBJ databases">
        <title>Co-occurence of chitin degradation, pigmentation and bioactivity in marine Pseudoalteromonas.</title>
        <authorList>
            <person name="Sonnenschein E.C."/>
            <person name="Bech P.K."/>
        </authorList>
    </citation>
    <scope>NUCLEOTIDE SEQUENCE</scope>
    <source>
        <strain evidence="3">S2897</strain>
    </source>
</reference>
<accession>A0A0F4PSF0</accession>
<keyword evidence="4" id="KW-1185">Reference proteome</keyword>
<name>A0A0F4PSF0_9GAMM</name>
<gene>
    <name evidence="3" type="ORF">CWC05_06205</name>
    <name evidence="2" type="ORF">TW72_15370</name>
</gene>
<evidence type="ECO:0000313" key="4">
    <source>
        <dbReference type="Proteomes" id="UP000033664"/>
    </source>
</evidence>
<dbReference type="RefSeq" id="WP_022944078.1">
    <property type="nucleotide sequence ID" value="NZ_JXXY01000003.1"/>
</dbReference>
<dbReference type="Proteomes" id="UP000305874">
    <property type="component" value="Unassembled WGS sequence"/>
</dbReference>
<organism evidence="2 4">
    <name type="scientific">Pseudoalteromonas ruthenica</name>
    <dbReference type="NCBI Taxonomy" id="151081"/>
    <lineage>
        <taxon>Bacteria</taxon>
        <taxon>Pseudomonadati</taxon>
        <taxon>Pseudomonadota</taxon>
        <taxon>Gammaproteobacteria</taxon>
        <taxon>Alteromonadales</taxon>
        <taxon>Pseudoalteromonadaceae</taxon>
        <taxon>Pseudoalteromonas</taxon>
    </lineage>
</organism>
<dbReference type="InterPro" id="IPR041215">
    <property type="entry name" value="FlgO_dom"/>
</dbReference>
<sequence>MNTPAISGLLSLTLAVAGCASMNQWTAHEDEVKRQAIEEYESAHQQVKVIGAPEQSVAGNTAQYQGLNNPLKVHSSRQSYAKHSVKNINHYVRGLMQDMMSNIDASAQNQVMAVSSFVYLDTDYQQGTLLGNQLAESFMHELHEFGVPVVDYKTTDYIRVTPEGDFAYSRDFLELQQDHPMRLVLAGTLVKHQGGVLVNARIVSVNSKMVIASSQGLIPNDVVNALLSNASYNGVELSQAN</sequence>
<dbReference type="OrthoDB" id="6116374at2"/>
<reference evidence="3 5" key="2">
    <citation type="submission" date="2017-12" db="EMBL/GenBank/DDBJ databases">
        <authorList>
            <person name="Paulsen S."/>
            <person name="Gram L.K."/>
        </authorList>
    </citation>
    <scope>NUCLEOTIDE SEQUENCE [LARGE SCALE GENOMIC DNA]</scope>
    <source>
        <strain evidence="3 5">S2897</strain>
    </source>
</reference>
<protein>
    <recommendedName>
        <fullName evidence="1">FlgO domain-containing protein</fullName>
    </recommendedName>
</protein>
<dbReference type="Pfam" id="PF17680">
    <property type="entry name" value="FlgO"/>
    <property type="match status" value="1"/>
</dbReference>
<evidence type="ECO:0000313" key="3">
    <source>
        <dbReference type="EMBL" id="TMP87880.1"/>
    </source>
</evidence>
<feature type="domain" description="FlgO" evidence="1">
    <location>
        <begin position="94"/>
        <end position="222"/>
    </location>
</feature>
<reference evidence="5" key="3">
    <citation type="submission" date="2019-06" db="EMBL/GenBank/DDBJ databases">
        <title>Co-occurence of chitin degradation, pigmentation and bioactivity in marine Pseudoalteromonas.</title>
        <authorList>
            <person name="Sonnenschein E.C."/>
            <person name="Bech P.K."/>
        </authorList>
    </citation>
    <scope>NUCLEOTIDE SEQUENCE [LARGE SCALE GENOMIC DNA]</scope>
    <source>
        <strain evidence="5">S2897</strain>
    </source>
</reference>
<reference evidence="2 4" key="1">
    <citation type="journal article" date="2015" name="BMC Genomics">
        <title>Genome mining reveals unlocked bioactive potential of marine Gram-negative bacteria.</title>
        <authorList>
            <person name="Machado H."/>
            <person name="Sonnenschein E.C."/>
            <person name="Melchiorsen J."/>
            <person name="Gram L."/>
        </authorList>
    </citation>
    <scope>NUCLEOTIDE SEQUENCE [LARGE SCALE GENOMIC DNA]</scope>
    <source>
        <strain evidence="2 4">S3137</strain>
    </source>
</reference>
<comment type="caution">
    <text evidence="2">The sequence shown here is derived from an EMBL/GenBank/DDBJ whole genome shotgun (WGS) entry which is preliminary data.</text>
</comment>
<dbReference type="STRING" id="151081.TW72_15370"/>
<proteinExistence type="predicted"/>
<dbReference type="EMBL" id="PNCG01000004">
    <property type="protein sequence ID" value="TMP87880.1"/>
    <property type="molecule type" value="Genomic_DNA"/>
</dbReference>
<dbReference type="AlphaFoldDB" id="A0A0F4PSF0"/>
<dbReference type="PATRIC" id="fig|151081.8.peg.754"/>
<dbReference type="Proteomes" id="UP000033664">
    <property type="component" value="Unassembled WGS sequence"/>
</dbReference>
<evidence type="ECO:0000259" key="1">
    <source>
        <dbReference type="Pfam" id="PF17680"/>
    </source>
</evidence>